<dbReference type="InterPro" id="IPR002611">
    <property type="entry name" value="IstB_ATP-bd"/>
</dbReference>
<dbReference type="KEGG" id="orp:MOP44_18420"/>
<dbReference type="Proteomes" id="UP001059380">
    <property type="component" value="Chromosome"/>
</dbReference>
<reference evidence="2" key="1">
    <citation type="submission" date="2021-04" db="EMBL/GenBank/DDBJ databases">
        <title>Phylogenetic analysis of Acidobacteriaceae.</title>
        <authorList>
            <person name="Qiu L."/>
            <person name="Zhang Q."/>
        </authorList>
    </citation>
    <scope>NUCLEOTIDE SEQUENCE</scope>
    <source>
        <strain evidence="2">DSM 25168</strain>
    </source>
</reference>
<gene>
    <name evidence="2" type="ORF">MOP44_18420</name>
</gene>
<dbReference type="InterPro" id="IPR003593">
    <property type="entry name" value="AAA+_ATPase"/>
</dbReference>
<accession>A0A9J7BL91</accession>
<keyword evidence="3" id="KW-1185">Reference proteome</keyword>
<proteinExistence type="predicted"/>
<evidence type="ECO:0000259" key="1">
    <source>
        <dbReference type="SMART" id="SM00382"/>
    </source>
</evidence>
<dbReference type="Gene3D" id="3.40.50.300">
    <property type="entry name" value="P-loop containing nucleotide triphosphate hydrolases"/>
    <property type="match status" value="1"/>
</dbReference>
<dbReference type="GO" id="GO:0005524">
    <property type="term" value="F:ATP binding"/>
    <property type="evidence" value="ECO:0007669"/>
    <property type="project" value="UniProtKB-KW"/>
</dbReference>
<dbReference type="GO" id="GO:0006260">
    <property type="term" value="P:DNA replication"/>
    <property type="evidence" value="ECO:0007669"/>
    <property type="project" value="TreeGrafter"/>
</dbReference>
<evidence type="ECO:0000313" key="3">
    <source>
        <dbReference type="Proteomes" id="UP001059380"/>
    </source>
</evidence>
<name>A0A9J7BL91_9BACT</name>
<dbReference type="PANTHER" id="PTHR30050:SF4">
    <property type="entry name" value="ATP-BINDING PROTEIN RV3427C IN INSERTION SEQUENCE-RELATED"/>
    <property type="match status" value="1"/>
</dbReference>
<dbReference type="EMBL" id="CP093313">
    <property type="protein sequence ID" value="UWZ82538.1"/>
    <property type="molecule type" value="Genomic_DNA"/>
</dbReference>
<dbReference type="SUPFAM" id="SSF52540">
    <property type="entry name" value="P-loop containing nucleoside triphosphate hydrolases"/>
    <property type="match status" value="1"/>
</dbReference>
<dbReference type="SMART" id="SM00382">
    <property type="entry name" value="AAA"/>
    <property type="match status" value="1"/>
</dbReference>
<dbReference type="RefSeq" id="WP_260791723.1">
    <property type="nucleotide sequence ID" value="NZ_CP093313.1"/>
</dbReference>
<dbReference type="PANTHER" id="PTHR30050">
    <property type="entry name" value="CHROMOSOMAL REPLICATION INITIATOR PROTEIN DNAA"/>
    <property type="match status" value="1"/>
</dbReference>
<dbReference type="AlphaFoldDB" id="A0A9J7BL91"/>
<sequence>MSTCPICDGVGLVRVMSRDGRWVSRACECQEIQREERRVIAAKIPERYRDYDLDGYDFFPGIDASLRRAHQTARHFVDAYPVDTAGKGLLFTGSIGVGKTHLAVGVLRRLIRDRGVKGLFCDYRELLKNIQNSYNPQVSVTELELLQPVFKAEVLVLDDLGAQKPNEWVWDTVSLILNTRYNDKQTTIITTNYPDMAPGGGAQTDVERAAREQTLGDRIGERMRSRIAEMCIAVEMKGKDFRQTVKRASFA</sequence>
<evidence type="ECO:0000313" key="2">
    <source>
        <dbReference type="EMBL" id="UWZ82538.1"/>
    </source>
</evidence>
<protein>
    <submittedName>
        <fullName evidence="2">ATP-binding protein</fullName>
    </submittedName>
</protein>
<organism evidence="2 3">
    <name type="scientific">Occallatibacter riparius</name>
    <dbReference type="NCBI Taxonomy" id="1002689"/>
    <lineage>
        <taxon>Bacteria</taxon>
        <taxon>Pseudomonadati</taxon>
        <taxon>Acidobacteriota</taxon>
        <taxon>Terriglobia</taxon>
        <taxon>Terriglobales</taxon>
        <taxon>Acidobacteriaceae</taxon>
        <taxon>Occallatibacter</taxon>
    </lineage>
</organism>
<dbReference type="InterPro" id="IPR027417">
    <property type="entry name" value="P-loop_NTPase"/>
</dbReference>
<keyword evidence="2" id="KW-0067">ATP-binding</keyword>
<feature type="domain" description="AAA+ ATPase" evidence="1">
    <location>
        <begin position="85"/>
        <end position="220"/>
    </location>
</feature>
<dbReference type="Pfam" id="PF01695">
    <property type="entry name" value="IstB_IS21"/>
    <property type="match status" value="1"/>
</dbReference>
<keyword evidence="2" id="KW-0547">Nucleotide-binding</keyword>